<dbReference type="SMART" id="SM00448">
    <property type="entry name" value="REC"/>
    <property type="match status" value="1"/>
</dbReference>
<dbReference type="PROSITE" id="PS50110">
    <property type="entry name" value="RESPONSE_REGULATORY"/>
    <property type="match status" value="1"/>
</dbReference>
<feature type="domain" description="Response regulatory" evidence="6">
    <location>
        <begin position="4"/>
        <end position="121"/>
    </location>
</feature>
<dbReference type="PANTHER" id="PTHR43280">
    <property type="entry name" value="ARAC-FAMILY TRANSCRIPTIONAL REGULATOR"/>
    <property type="match status" value="1"/>
</dbReference>
<organism evidence="7 8">
    <name type="scientific">Cohnella zeiphila</name>
    <dbReference type="NCBI Taxonomy" id="2761120"/>
    <lineage>
        <taxon>Bacteria</taxon>
        <taxon>Bacillati</taxon>
        <taxon>Bacillota</taxon>
        <taxon>Bacilli</taxon>
        <taxon>Bacillales</taxon>
        <taxon>Paenibacillaceae</taxon>
        <taxon>Cohnella</taxon>
    </lineage>
</organism>
<accession>A0A7X0SJ01</accession>
<evidence type="ECO:0000313" key="7">
    <source>
        <dbReference type="EMBL" id="MBB6730849.1"/>
    </source>
</evidence>
<evidence type="ECO:0000256" key="4">
    <source>
        <dbReference type="PROSITE-ProRule" id="PRU00169"/>
    </source>
</evidence>
<keyword evidence="8" id="KW-1185">Reference proteome</keyword>
<keyword evidence="4" id="KW-0597">Phosphoprotein</keyword>
<dbReference type="PROSITE" id="PS00041">
    <property type="entry name" value="HTH_ARAC_FAMILY_1"/>
    <property type="match status" value="1"/>
</dbReference>
<dbReference type="SUPFAM" id="SSF46689">
    <property type="entry name" value="Homeodomain-like"/>
    <property type="match status" value="2"/>
</dbReference>
<evidence type="ECO:0000256" key="2">
    <source>
        <dbReference type="ARBA" id="ARBA00023125"/>
    </source>
</evidence>
<dbReference type="CDD" id="cd17536">
    <property type="entry name" value="REC_YesN-like"/>
    <property type="match status" value="1"/>
</dbReference>
<dbReference type="Pfam" id="PF00072">
    <property type="entry name" value="Response_reg"/>
    <property type="match status" value="1"/>
</dbReference>
<evidence type="ECO:0000259" key="5">
    <source>
        <dbReference type="PROSITE" id="PS01124"/>
    </source>
</evidence>
<dbReference type="PANTHER" id="PTHR43280:SF28">
    <property type="entry name" value="HTH-TYPE TRANSCRIPTIONAL ACTIVATOR RHAS"/>
    <property type="match status" value="1"/>
</dbReference>
<dbReference type="SUPFAM" id="SSF52172">
    <property type="entry name" value="CheY-like"/>
    <property type="match status" value="1"/>
</dbReference>
<evidence type="ECO:0000256" key="1">
    <source>
        <dbReference type="ARBA" id="ARBA00023015"/>
    </source>
</evidence>
<keyword evidence="1" id="KW-0805">Transcription regulation</keyword>
<keyword evidence="3" id="KW-0804">Transcription</keyword>
<dbReference type="InterPro" id="IPR011006">
    <property type="entry name" value="CheY-like_superfamily"/>
</dbReference>
<dbReference type="PRINTS" id="PR00032">
    <property type="entry name" value="HTHARAC"/>
</dbReference>
<dbReference type="InterPro" id="IPR009057">
    <property type="entry name" value="Homeodomain-like_sf"/>
</dbReference>
<feature type="domain" description="HTH araC/xylS-type" evidence="5">
    <location>
        <begin position="413"/>
        <end position="511"/>
    </location>
</feature>
<dbReference type="InterPro" id="IPR018062">
    <property type="entry name" value="HTH_AraC-typ_CS"/>
</dbReference>
<dbReference type="Gene3D" id="1.10.10.60">
    <property type="entry name" value="Homeodomain-like"/>
    <property type="match status" value="2"/>
</dbReference>
<dbReference type="Pfam" id="PF12833">
    <property type="entry name" value="HTH_18"/>
    <property type="match status" value="1"/>
</dbReference>
<dbReference type="RefSeq" id="WP_185128505.1">
    <property type="nucleotide sequence ID" value="NZ_JACJVO010000009.1"/>
</dbReference>
<gene>
    <name evidence="7" type="ORF">H7C18_08035</name>
</gene>
<dbReference type="PROSITE" id="PS01124">
    <property type="entry name" value="HTH_ARAC_FAMILY_2"/>
    <property type="match status" value="1"/>
</dbReference>
<dbReference type="InterPro" id="IPR020449">
    <property type="entry name" value="Tscrpt_reg_AraC-type_HTH"/>
</dbReference>
<dbReference type="Proteomes" id="UP000564644">
    <property type="component" value="Unassembled WGS sequence"/>
</dbReference>
<dbReference type="GO" id="GO:0043565">
    <property type="term" value="F:sequence-specific DNA binding"/>
    <property type="evidence" value="ECO:0007669"/>
    <property type="project" value="InterPro"/>
</dbReference>
<evidence type="ECO:0000256" key="3">
    <source>
        <dbReference type="ARBA" id="ARBA00023163"/>
    </source>
</evidence>
<dbReference type="EMBL" id="JACJVO010000009">
    <property type="protein sequence ID" value="MBB6730849.1"/>
    <property type="molecule type" value="Genomic_DNA"/>
</dbReference>
<dbReference type="AlphaFoldDB" id="A0A7X0SJ01"/>
<dbReference type="InterPro" id="IPR001789">
    <property type="entry name" value="Sig_transdc_resp-reg_receiver"/>
</dbReference>
<dbReference type="SMART" id="SM00342">
    <property type="entry name" value="HTH_ARAC"/>
    <property type="match status" value="1"/>
</dbReference>
<dbReference type="GO" id="GO:0003700">
    <property type="term" value="F:DNA-binding transcription factor activity"/>
    <property type="evidence" value="ECO:0007669"/>
    <property type="project" value="InterPro"/>
</dbReference>
<evidence type="ECO:0000259" key="6">
    <source>
        <dbReference type="PROSITE" id="PS50110"/>
    </source>
</evidence>
<evidence type="ECO:0000313" key="8">
    <source>
        <dbReference type="Proteomes" id="UP000564644"/>
    </source>
</evidence>
<reference evidence="7 8" key="1">
    <citation type="submission" date="2020-08" db="EMBL/GenBank/DDBJ databases">
        <title>Cohnella phylogeny.</title>
        <authorList>
            <person name="Dunlap C."/>
        </authorList>
    </citation>
    <scope>NUCLEOTIDE SEQUENCE [LARGE SCALE GENOMIC DNA]</scope>
    <source>
        <strain evidence="7 8">CBP 2801</strain>
    </source>
</reference>
<dbReference type="Gene3D" id="3.40.50.2300">
    <property type="match status" value="1"/>
</dbReference>
<proteinExistence type="predicted"/>
<dbReference type="GO" id="GO:0000160">
    <property type="term" value="P:phosphorelay signal transduction system"/>
    <property type="evidence" value="ECO:0007669"/>
    <property type="project" value="InterPro"/>
</dbReference>
<keyword evidence="2" id="KW-0238">DNA-binding</keyword>
<feature type="modified residue" description="4-aspartylphosphate" evidence="4">
    <location>
        <position position="56"/>
    </location>
</feature>
<dbReference type="InterPro" id="IPR018060">
    <property type="entry name" value="HTH_AraC"/>
</dbReference>
<sequence>MKGKLFIAEDQPNFRKGLLKLAGKRSAEWVVAGEAANGRAALSSMEQCVPDLLITDIRMPHMDGLQLAEEIRGRGWGTKIVIITGFKEFAYAQSALKFGVLDFITKPCVEADILSVLDRTYVRLIEENQTGRLVEDWKRQHEDGQLRSAMMGMPCNHGEATALLGRMRECELIFLSVPTYFPAEKRYSAQDLPLLQYALGNIVREYLHKWYGGGFRLFSLSSSEWALLADRTASRPEKPSSWLRTLSDSVHHYLKLGLAFSDQGLCRSAEELRQAYERYGGEPGREAVAERNAVHESLLNQTALYEKEKEIISWLMSEDNGRLGRELQEQVAQISTLPSQTAKIEALLLTAALLRLVEVHFPEWRMAARSIEWGSVYHCETTEAIVAWLQAYIREFLHSHNSWLAGKNDNPVKQAIRFMEEQYMGECGLAEVAAHVHLNPSYFSNLFKKETGTSVTGYIQNLRVRKAKILLKSTDMKIIEISEAVGFNDSNYFTHIFNKMEGLSPKEFRKRMTEPSHGLTNGI</sequence>
<name>A0A7X0SJ01_9BACL</name>
<protein>
    <submittedName>
        <fullName evidence="7">Response regulator</fullName>
    </submittedName>
</protein>
<comment type="caution">
    <text evidence="7">The sequence shown here is derived from an EMBL/GenBank/DDBJ whole genome shotgun (WGS) entry which is preliminary data.</text>
</comment>